<keyword evidence="2" id="KW-1185">Reference proteome</keyword>
<dbReference type="RefSeq" id="XP_001384296.2">
    <property type="nucleotide sequence ID" value="XM_001384259.1"/>
</dbReference>
<sequence>MLDEGDHRTELPRVLSSADYQRAGKHQFGDGFKFLPLQERAIRDMASSHTVVKIDKGKTECCILLMLADKIYIDTWGIKDHCVSLLVVPCWSELNSTVARIEQAGLKVRYIEDGVNDPLEYDVLVLQQTANDFGQIHELTKQIRKSGECSAHVRRVIIEDAHYLQMSSISDNSIKDIPYAFMSSFLAPEATLMANMSIDSYNVVEDEDRQIRRVEMQVDVKESETDVTNNVMSYLGTLVSYNSLIIVDNDARVEHLIEFLDDLVPCIGIVGSSTQERREKANEIKEGLMDENVCVVATAKSLVGLDFEVEEVIIAYAVTSEISLLLATKMTDSLVYLCLVKDRNSDYQRKCLYSIMQEYLLLKASTCANEGSNYCSNCEAS</sequence>
<dbReference type="SUPFAM" id="SSF52540">
    <property type="entry name" value="P-loop containing nucleoside triphosphate hydrolases"/>
    <property type="match status" value="1"/>
</dbReference>
<dbReference type="EMBL" id="CP000498">
    <property type="protein sequence ID" value="ABN66267.2"/>
    <property type="molecule type" value="Genomic_DNA"/>
</dbReference>
<dbReference type="InterPro" id="IPR027417">
    <property type="entry name" value="P-loop_NTPase"/>
</dbReference>
<evidence type="ECO:0000313" key="1">
    <source>
        <dbReference type="EMBL" id="ABN66267.2"/>
    </source>
</evidence>
<dbReference type="GeneID" id="4838430"/>
<organism evidence="1 2">
    <name type="scientific">Scheffersomyces stipitis (strain ATCC 58785 / CBS 6054 / NBRC 10063 / NRRL Y-11545)</name>
    <name type="common">Yeast</name>
    <name type="synonym">Pichia stipitis</name>
    <dbReference type="NCBI Taxonomy" id="322104"/>
    <lineage>
        <taxon>Eukaryota</taxon>
        <taxon>Fungi</taxon>
        <taxon>Dikarya</taxon>
        <taxon>Ascomycota</taxon>
        <taxon>Saccharomycotina</taxon>
        <taxon>Pichiomycetes</taxon>
        <taxon>Debaryomycetaceae</taxon>
        <taxon>Scheffersomyces</taxon>
    </lineage>
</organism>
<dbReference type="HOGENOM" id="CLU_026651_0_0_1"/>
<protein>
    <submittedName>
        <fullName evidence="1">Uncharacterized protein</fullName>
    </submittedName>
</protein>
<proteinExistence type="predicted"/>
<dbReference type="AlphaFoldDB" id="A3LUN8"/>
<name>A3LUN8_PICST</name>
<dbReference type="InParanoid" id="A3LUN8"/>
<accession>A3LUN8</accession>
<reference evidence="1 2" key="1">
    <citation type="journal article" date="2007" name="Nat. Biotechnol.">
        <title>Genome sequence of the lignocellulose-bioconverting and xylose-fermenting yeast Pichia stipitis.</title>
        <authorList>
            <person name="Jeffries T.W."/>
            <person name="Grigoriev I.V."/>
            <person name="Grimwood J."/>
            <person name="Laplaza J.M."/>
            <person name="Aerts A."/>
            <person name="Salamov A."/>
            <person name="Schmutz J."/>
            <person name="Lindquist E."/>
            <person name="Dehal P."/>
            <person name="Shapiro H."/>
            <person name="Jin Y.S."/>
            <person name="Passoth V."/>
            <person name="Richardson P.M."/>
        </authorList>
    </citation>
    <scope>NUCLEOTIDE SEQUENCE [LARGE SCALE GENOMIC DNA]</scope>
    <source>
        <strain evidence="2">ATCC 58785 / CBS 6054 / NBRC 10063 / NRRL Y-11545</strain>
    </source>
</reference>
<gene>
    <name evidence="1" type="ORF">PICST_67724</name>
</gene>
<evidence type="ECO:0000313" key="2">
    <source>
        <dbReference type="Proteomes" id="UP000002258"/>
    </source>
</evidence>
<dbReference type="KEGG" id="pic:PICST_67724"/>
<dbReference type="Proteomes" id="UP000002258">
    <property type="component" value="Chromosome 4"/>
</dbReference>